<dbReference type="Proteomes" id="UP000265520">
    <property type="component" value="Unassembled WGS sequence"/>
</dbReference>
<dbReference type="AlphaFoldDB" id="A0A392R372"/>
<reference evidence="1 2" key="1">
    <citation type="journal article" date="2018" name="Front. Plant Sci.">
        <title>Red Clover (Trifolium pratense) and Zigzag Clover (T. medium) - A Picture of Genomic Similarities and Differences.</title>
        <authorList>
            <person name="Dluhosova J."/>
            <person name="Istvanek J."/>
            <person name="Nedelnik J."/>
            <person name="Repkova J."/>
        </authorList>
    </citation>
    <scope>NUCLEOTIDE SEQUENCE [LARGE SCALE GENOMIC DNA]</scope>
    <source>
        <strain evidence="2">cv. 10/8</strain>
        <tissue evidence="1">Leaf</tissue>
    </source>
</reference>
<dbReference type="EMBL" id="LXQA010176336">
    <property type="protein sequence ID" value="MCI30005.1"/>
    <property type="molecule type" value="Genomic_DNA"/>
</dbReference>
<organism evidence="1 2">
    <name type="scientific">Trifolium medium</name>
    <dbReference type="NCBI Taxonomy" id="97028"/>
    <lineage>
        <taxon>Eukaryota</taxon>
        <taxon>Viridiplantae</taxon>
        <taxon>Streptophyta</taxon>
        <taxon>Embryophyta</taxon>
        <taxon>Tracheophyta</taxon>
        <taxon>Spermatophyta</taxon>
        <taxon>Magnoliopsida</taxon>
        <taxon>eudicotyledons</taxon>
        <taxon>Gunneridae</taxon>
        <taxon>Pentapetalae</taxon>
        <taxon>rosids</taxon>
        <taxon>fabids</taxon>
        <taxon>Fabales</taxon>
        <taxon>Fabaceae</taxon>
        <taxon>Papilionoideae</taxon>
        <taxon>50 kb inversion clade</taxon>
        <taxon>NPAAA clade</taxon>
        <taxon>Hologalegina</taxon>
        <taxon>IRL clade</taxon>
        <taxon>Trifolieae</taxon>
        <taxon>Trifolium</taxon>
    </lineage>
</organism>
<proteinExistence type="predicted"/>
<evidence type="ECO:0000313" key="2">
    <source>
        <dbReference type="Proteomes" id="UP000265520"/>
    </source>
</evidence>
<sequence>MEHFSSYMYGSNCMNGTYENSFYVDADGYKTLWELGLGDGCRIESMYLTSWPIEHGGGRRRGNNVSCSDIRRKVFYGFELFWINSLCADACMAWSR</sequence>
<comment type="caution">
    <text evidence="1">The sequence shown here is derived from an EMBL/GenBank/DDBJ whole genome shotgun (WGS) entry which is preliminary data.</text>
</comment>
<evidence type="ECO:0000313" key="1">
    <source>
        <dbReference type="EMBL" id="MCI30005.1"/>
    </source>
</evidence>
<accession>A0A392R372</accession>
<protein>
    <submittedName>
        <fullName evidence="1">Kinase-like protein</fullName>
    </submittedName>
</protein>
<name>A0A392R372_9FABA</name>
<dbReference type="GO" id="GO:0016301">
    <property type="term" value="F:kinase activity"/>
    <property type="evidence" value="ECO:0007669"/>
    <property type="project" value="UniProtKB-KW"/>
</dbReference>
<keyword evidence="1" id="KW-0808">Transferase</keyword>
<keyword evidence="2" id="KW-1185">Reference proteome</keyword>
<keyword evidence="1" id="KW-0418">Kinase</keyword>